<dbReference type="AlphaFoldDB" id="A0A1Y2PAT8"/>
<gene>
    <name evidence="2" type="ORF">WH52_12485</name>
</gene>
<dbReference type="InParanoid" id="A0A1Y2PAT8"/>
<dbReference type="EMBL" id="LAPZ01000013">
    <property type="protein sequence ID" value="OSY87270.1"/>
    <property type="molecule type" value="Genomic_DNA"/>
</dbReference>
<keyword evidence="1" id="KW-0472">Membrane</keyword>
<accession>A0A1Y2PAT8</accession>
<evidence type="ECO:0000313" key="3">
    <source>
        <dbReference type="Proteomes" id="UP000194221"/>
    </source>
</evidence>
<name>A0A1Y2PAT8_9FLAO</name>
<keyword evidence="1" id="KW-1133">Transmembrane helix</keyword>
<reference evidence="2 3" key="1">
    <citation type="submission" date="2015-03" db="EMBL/GenBank/DDBJ databases">
        <title>Genome sequence of Tenacibaculum sp. S2-2, isolated from intestinal microbiota of sea cucumber, Apostichopus japonicas.</title>
        <authorList>
            <person name="Shao Z."/>
            <person name="Wang L."/>
            <person name="Li X."/>
        </authorList>
    </citation>
    <scope>NUCLEOTIDE SEQUENCE [LARGE SCALE GENOMIC DNA]</scope>
    <source>
        <strain evidence="2 3">S2-2</strain>
    </source>
</reference>
<evidence type="ECO:0000313" key="2">
    <source>
        <dbReference type="EMBL" id="OSY87270.1"/>
    </source>
</evidence>
<protein>
    <submittedName>
        <fullName evidence="2">Uncharacterized protein</fullName>
    </submittedName>
</protein>
<dbReference type="STRING" id="1635173.WH52_12485"/>
<dbReference type="RefSeq" id="WP_086031299.1">
    <property type="nucleotide sequence ID" value="NZ_LAPZ01000013.1"/>
</dbReference>
<organism evidence="2 3">
    <name type="scientific">Tenacibaculum holothuriorum</name>
    <dbReference type="NCBI Taxonomy" id="1635173"/>
    <lineage>
        <taxon>Bacteria</taxon>
        <taxon>Pseudomonadati</taxon>
        <taxon>Bacteroidota</taxon>
        <taxon>Flavobacteriia</taxon>
        <taxon>Flavobacteriales</taxon>
        <taxon>Flavobacteriaceae</taxon>
        <taxon>Tenacibaculum</taxon>
    </lineage>
</organism>
<feature type="transmembrane region" description="Helical" evidence="1">
    <location>
        <begin position="39"/>
        <end position="58"/>
    </location>
</feature>
<comment type="caution">
    <text evidence="2">The sequence shown here is derived from an EMBL/GenBank/DDBJ whole genome shotgun (WGS) entry which is preliminary data.</text>
</comment>
<proteinExistence type="predicted"/>
<feature type="transmembrane region" description="Helical" evidence="1">
    <location>
        <begin position="65"/>
        <end position="85"/>
    </location>
</feature>
<evidence type="ECO:0000256" key="1">
    <source>
        <dbReference type="SAM" id="Phobius"/>
    </source>
</evidence>
<dbReference type="Proteomes" id="UP000194221">
    <property type="component" value="Unassembled WGS sequence"/>
</dbReference>
<sequence>MKKTINLLVSINRILMVLISLFFVTIVLCYIAVLAEILLGGFHIITVLILFTFWNHLNKIEKKRIGIYSLMTVAYFIFWGIIGFLDNLNEIYEVLFWMVLIPMSLAFYLTFILEKIKDRLK</sequence>
<keyword evidence="3" id="KW-1185">Reference proteome</keyword>
<feature type="transmembrane region" description="Helical" evidence="1">
    <location>
        <begin position="12"/>
        <end position="33"/>
    </location>
</feature>
<feature type="transmembrane region" description="Helical" evidence="1">
    <location>
        <begin position="91"/>
        <end position="113"/>
    </location>
</feature>
<keyword evidence="1" id="KW-0812">Transmembrane</keyword>